<keyword evidence="4" id="KW-1185">Reference proteome</keyword>
<protein>
    <submittedName>
        <fullName evidence="3">Hpt domain-containing protein</fullName>
    </submittedName>
</protein>
<evidence type="ECO:0000313" key="4">
    <source>
        <dbReference type="Proteomes" id="UP000621670"/>
    </source>
</evidence>
<comment type="caution">
    <text evidence="3">The sequence shown here is derived from an EMBL/GenBank/DDBJ whole genome shotgun (WGS) entry which is preliminary data.</text>
</comment>
<name>A0ABR7JH48_9FLAO</name>
<dbReference type="Proteomes" id="UP000621670">
    <property type="component" value="Unassembled WGS sequence"/>
</dbReference>
<accession>A0ABR7JH48</accession>
<organism evidence="3 4">
    <name type="scientific">Flavobacterium turcicum</name>
    <dbReference type="NCBI Taxonomy" id="2764718"/>
    <lineage>
        <taxon>Bacteria</taxon>
        <taxon>Pseudomonadati</taxon>
        <taxon>Bacteroidota</taxon>
        <taxon>Flavobacteriia</taxon>
        <taxon>Flavobacteriales</taxon>
        <taxon>Flavobacteriaceae</taxon>
        <taxon>Flavobacterium</taxon>
    </lineage>
</organism>
<reference evidence="3 4" key="1">
    <citation type="submission" date="2020-08" db="EMBL/GenBank/DDBJ databases">
        <title>Description of novel Flavobacterium F-400 isolate.</title>
        <authorList>
            <person name="Saticioglu I."/>
            <person name="Duman M."/>
            <person name="Altun S."/>
        </authorList>
    </citation>
    <scope>NUCLEOTIDE SEQUENCE [LARGE SCALE GENOMIC DNA]</scope>
    <source>
        <strain evidence="3 4">F-400</strain>
    </source>
</reference>
<evidence type="ECO:0000256" key="1">
    <source>
        <dbReference type="PROSITE-ProRule" id="PRU00110"/>
    </source>
</evidence>
<sequence length="105" mass="12121">MEKPNTNYIDQLSGANYEFRNKLIAILKRELPEEINAYKLEIEAGNIEAAAQIVHKLKHKISMLGLEESYYLAENHEDNLVLNSKILQPEFEIILKSMQEFVACL</sequence>
<dbReference type="EMBL" id="JACRUM010000005">
    <property type="protein sequence ID" value="MBC5863822.1"/>
    <property type="molecule type" value="Genomic_DNA"/>
</dbReference>
<gene>
    <name evidence="3" type="ORF">H8R26_10340</name>
</gene>
<feature type="modified residue" description="Phosphohistidine" evidence="1">
    <location>
        <position position="55"/>
    </location>
</feature>
<evidence type="ECO:0000259" key="2">
    <source>
        <dbReference type="PROSITE" id="PS50894"/>
    </source>
</evidence>
<dbReference type="PROSITE" id="PS50894">
    <property type="entry name" value="HPT"/>
    <property type="match status" value="1"/>
</dbReference>
<dbReference type="InterPro" id="IPR008207">
    <property type="entry name" value="Sig_transdc_His_kin_Hpt_dom"/>
</dbReference>
<dbReference type="SUPFAM" id="SSF47226">
    <property type="entry name" value="Histidine-containing phosphotransfer domain, HPT domain"/>
    <property type="match status" value="1"/>
</dbReference>
<feature type="domain" description="HPt" evidence="2">
    <location>
        <begin position="16"/>
        <end position="105"/>
    </location>
</feature>
<dbReference type="Gene3D" id="1.20.120.160">
    <property type="entry name" value="HPT domain"/>
    <property type="match status" value="1"/>
</dbReference>
<dbReference type="InterPro" id="IPR036641">
    <property type="entry name" value="HPT_dom_sf"/>
</dbReference>
<dbReference type="RefSeq" id="WP_166135785.1">
    <property type="nucleotide sequence ID" value="NZ_JAAOBY010000004.1"/>
</dbReference>
<evidence type="ECO:0000313" key="3">
    <source>
        <dbReference type="EMBL" id="MBC5863822.1"/>
    </source>
</evidence>
<keyword evidence="1" id="KW-0597">Phosphoprotein</keyword>
<proteinExistence type="predicted"/>
<dbReference type="Pfam" id="PF01627">
    <property type="entry name" value="Hpt"/>
    <property type="match status" value="1"/>
</dbReference>